<evidence type="ECO:0000313" key="3">
    <source>
        <dbReference type="Proteomes" id="UP000008366"/>
    </source>
</evidence>
<dbReference type="EMBL" id="BAHD01000087">
    <property type="protein sequence ID" value="GAB97898.1"/>
    <property type="molecule type" value="Genomic_DNA"/>
</dbReference>
<dbReference type="InterPro" id="IPR009057">
    <property type="entry name" value="Homeodomain-like_sf"/>
</dbReference>
<reference evidence="2 3" key="1">
    <citation type="submission" date="2012-08" db="EMBL/GenBank/DDBJ databases">
        <title>Whole genome shotgun sequence of Kineosphaera limosa NBRC 100340.</title>
        <authorList>
            <person name="Yoshida I."/>
            <person name="Isaki S."/>
            <person name="Hosoyama A."/>
            <person name="Tsuchikane K."/>
            <person name="Katsumata H."/>
            <person name="Ando Y."/>
            <person name="Ohji S."/>
            <person name="Hamada M."/>
            <person name="Tamura T."/>
            <person name="Yamazoe A."/>
            <person name="Yamazaki S."/>
            <person name="Fujita N."/>
        </authorList>
    </citation>
    <scope>NUCLEOTIDE SEQUENCE [LARGE SCALE GENOMIC DNA]</scope>
    <source>
        <strain evidence="2 3">NBRC 100340</strain>
    </source>
</reference>
<dbReference type="Gene3D" id="1.10.10.60">
    <property type="entry name" value="Homeodomain-like"/>
    <property type="match status" value="1"/>
</dbReference>
<protein>
    <submittedName>
        <fullName evidence="2">Putative transposase</fullName>
    </submittedName>
</protein>
<gene>
    <name evidence="2" type="ORF">KILIM_087_00030</name>
</gene>
<dbReference type="InterPro" id="IPR002514">
    <property type="entry name" value="Transposase_8"/>
</dbReference>
<evidence type="ECO:0000313" key="2">
    <source>
        <dbReference type="EMBL" id="GAB97898.1"/>
    </source>
</evidence>
<dbReference type="GO" id="GO:0004803">
    <property type="term" value="F:transposase activity"/>
    <property type="evidence" value="ECO:0007669"/>
    <property type="project" value="InterPro"/>
</dbReference>
<dbReference type="GO" id="GO:0006313">
    <property type="term" value="P:DNA transposition"/>
    <property type="evidence" value="ECO:0007669"/>
    <property type="project" value="InterPro"/>
</dbReference>
<dbReference type="eggNOG" id="COG2963">
    <property type="taxonomic scope" value="Bacteria"/>
</dbReference>
<keyword evidence="1" id="KW-0175">Coiled coil</keyword>
<sequence>MGSTRRAFTEEYKASAVEFVINDGRSVADVARSIGVHEMTLGKWVKKARDAQDGEPVRPLNEDERAELERLRSENRRLKMEAEFAKKVAAWFAKDQQ</sequence>
<proteinExistence type="predicted"/>
<dbReference type="AlphaFoldDB" id="K6VNW8"/>
<dbReference type="GO" id="GO:0003677">
    <property type="term" value="F:DNA binding"/>
    <property type="evidence" value="ECO:0007669"/>
    <property type="project" value="InterPro"/>
</dbReference>
<name>K6VNW8_9MICO</name>
<dbReference type="PANTHER" id="PTHR33215">
    <property type="entry name" value="PROTEIN DISTAL ANTENNA"/>
    <property type="match status" value="1"/>
</dbReference>
<dbReference type="STRING" id="1184609.KILIM_087_00030"/>
<evidence type="ECO:0000256" key="1">
    <source>
        <dbReference type="SAM" id="Coils"/>
    </source>
</evidence>
<dbReference type="PANTHER" id="PTHR33215:SF13">
    <property type="entry name" value="PROTEIN DISTAL ANTENNA"/>
    <property type="match status" value="1"/>
</dbReference>
<organism evidence="2 3">
    <name type="scientific">Kineosphaera limosa NBRC 100340</name>
    <dbReference type="NCBI Taxonomy" id="1184609"/>
    <lineage>
        <taxon>Bacteria</taxon>
        <taxon>Bacillati</taxon>
        <taxon>Actinomycetota</taxon>
        <taxon>Actinomycetes</taxon>
        <taxon>Micrococcales</taxon>
        <taxon>Dermatophilaceae</taxon>
        <taxon>Kineosphaera</taxon>
    </lineage>
</organism>
<keyword evidence="3" id="KW-1185">Reference proteome</keyword>
<dbReference type="Pfam" id="PF01527">
    <property type="entry name" value="HTH_Tnp_1"/>
    <property type="match status" value="1"/>
</dbReference>
<comment type="caution">
    <text evidence="2">The sequence shown here is derived from an EMBL/GenBank/DDBJ whole genome shotgun (WGS) entry which is preliminary data.</text>
</comment>
<accession>K6VNW8</accession>
<dbReference type="Proteomes" id="UP000008366">
    <property type="component" value="Unassembled WGS sequence"/>
</dbReference>
<dbReference type="SUPFAM" id="SSF46689">
    <property type="entry name" value="Homeodomain-like"/>
    <property type="match status" value="1"/>
</dbReference>
<dbReference type="InterPro" id="IPR051839">
    <property type="entry name" value="RD_transcriptional_regulator"/>
</dbReference>
<feature type="coiled-coil region" evidence="1">
    <location>
        <begin position="61"/>
        <end position="88"/>
    </location>
</feature>